<evidence type="ECO:0000256" key="5">
    <source>
        <dbReference type="ARBA" id="ARBA00022695"/>
    </source>
</evidence>
<dbReference type="EMBL" id="PQFF01000440">
    <property type="protein sequence ID" value="RHZ49969.1"/>
    <property type="molecule type" value="Genomic_DNA"/>
</dbReference>
<dbReference type="GO" id="GO:0005635">
    <property type="term" value="C:nuclear envelope"/>
    <property type="evidence" value="ECO:0007669"/>
    <property type="project" value="TreeGrafter"/>
</dbReference>
<keyword evidence="14" id="KW-1185">Reference proteome</keyword>
<feature type="compositionally biased region" description="Low complexity" evidence="11">
    <location>
        <begin position="38"/>
        <end position="50"/>
    </location>
</feature>
<organism evidence="13 14">
    <name type="scientific">Diversispora epigaea</name>
    <dbReference type="NCBI Taxonomy" id="1348612"/>
    <lineage>
        <taxon>Eukaryota</taxon>
        <taxon>Fungi</taxon>
        <taxon>Fungi incertae sedis</taxon>
        <taxon>Mucoromycota</taxon>
        <taxon>Glomeromycotina</taxon>
        <taxon>Glomeromycetes</taxon>
        <taxon>Diversisporales</taxon>
        <taxon>Diversisporaceae</taxon>
        <taxon>Diversispora</taxon>
    </lineage>
</organism>
<evidence type="ECO:0000256" key="9">
    <source>
        <dbReference type="ARBA" id="ARBA00025706"/>
    </source>
</evidence>
<accession>A0A397GIH8</accession>
<dbReference type="CDD" id="cd02174">
    <property type="entry name" value="CCT"/>
    <property type="match status" value="1"/>
</dbReference>
<dbReference type="InterPro" id="IPR004821">
    <property type="entry name" value="Cyt_trans-like"/>
</dbReference>
<feature type="compositionally biased region" description="Polar residues" evidence="11">
    <location>
        <begin position="79"/>
        <end position="92"/>
    </location>
</feature>
<dbReference type="FunFam" id="3.40.50.620:FF:000016">
    <property type="entry name" value="Putative choline-phosphate cytidylyltransferase B"/>
    <property type="match status" value="1"/>
</dbReference>
<dbReference type="GO" id="GO:0031210">
    <property type="term" value="F:phosphatidylcholine binding"/>
    <property type="evidence" value="ECO:0007669"/>
    <property type="project" value="TreeGrafter"/>
</dbReference>
<name>A0A397GIH8_9GLOM</name>
<dbReference type="PANTHER" id="PTHR10739">
    <property type="entry name" value="CYTIDYLYLTRANSFERASE"/>
    <property type="match status" value="1"/>
</dbReference>
<keyword evidence="3" id="KW-0444">Lipid biosynthesis</keyword>
<feature type="domain" description="Cytidyltransferase-like" evidence="12">
    <location>
        <begin position="125"/>
        <end position="253"/>
    </location>
</feature>
<protein>
    <recommendedName>
        <fullName evidence="10">choline-phosphate cytidylyltransferase</fullName>
        <ecNumber evidence="10">2.7.7.15</ecNumber>
    </recommendedName>
</protein>
<feature type="region of interest" description="Disordered" evidence="11">
    <location>
        <begin position="359"/>
        <end position="386"/>
    </location>
</feature>
<evidence type="ECO:0000256" key="10">
    <source>
        <dbReference type="ARBA" id="ARBA00026101"/>
    </source>
</evidence>
<feature type="region of interest" description="Disordered" evidence="11">
    <location>
        <begin position="1"/>
        <end position="92"/>
    </location>
</feature>
<dbReference type="NCBIfam" id="TIGR00125">
    <property type="entry name" value="cyt_tran_rel"/>
    <property type="match status" value="1"/>
</dbReference>
<keyword evidence="5" id="KW-0548">Nucleotidyltransferase</keyword>
<dbReference type="Proteomes" id="UP000266861">
    <property type="component" value="Unassembled WGS sequence"/>
</dbReference>
<comment type="pathway">
    <text evidence="9">Phospholipid metabolism; phosphatidylcholine biosynthesis; phosphatidylcholine from phosphocholine: step 1/2.</text>
</comment>
<evidence type="ECO:0000256" key="11">
    <source>
        <dbReference type="SAM" id="MobiDB-lite"/>
    </source>
</evidence>
<evidence type="ECO:0000256" key="3">
    <source>
        <dbReference type="ARBA" id="ARBA00022516"/>
    </source>
</evidence>
<proteinExistence type="inferred from homology"/>
<evidence type="ECO:0000313" key="13">
    <source>
        <dbReference type="EMBL" id="RHZ49969.1"/>
    </source>
</evidence>
<dbReference type="InterPro" id="IPR041723">
    <property type="entry name" value="CCT"/>
</dbReference>
<feature type="compositionally biased region" description="Polar residues" evidence="11">
    <location>
        <begin position="51"/>
        <end position="61"/>
    </location>
</feature>
<keyword evidence="8" id="KW-1208">Phospholipid metabolism</keyword>
<dbReference type="PANTHER" id="PTHR10739:SF13">
    <property type="entry name" value="CHOLINE-PHOSPHATE CYTIDYLYLTRANSFERASE"/>
    <property type="match status" value="1"/>
</dbReference>
<evidence type="ECO:0000256" key="1">
    <source>
        <dbReference type="ARBA" id="ARBA00005189"/>
    </source>
</evidence>
<evidence type="ECO:0000256" key="8">
    <source>
        <dbReference type="ARBA" id="ARBA00023264"/>
    </source>
</evidence>
<dbReference type="Gene3D" id="3.40.50.620">
    <property type="entry name" value="HUPs"/>
    <property type="match status" value="1"/>
</dbReference>
<keyword evidence="6" id="KW-0443">Lipid metabolism</keyword>
<dbReference type="Pfam" id="PF01467">
    <property type="entry name" value="CTP_transf_like"/>
    <property type="match status" value="1"/>
</dbReference>
<evidence type="ECO:0000256" key="2">
    <source>
        <dbReference type="ARBA" id="ARBA00010101"/>
    </source>
</evidence>
<comment type="pathway">
    <text evidence="1">Lipid metabolism.</text>
</comment>
<reference evidence="13 14" key="1">
    <citation type="submission" date="2018-08" db="EMBL/GenBank/DDBJ databases">
        <title>Genome and evolution of the arbuscular mycorrhizal fungus Diversispora epigaea (formerly Glomus versiforme) and its bacterial endosymbionts.</title>
        <authorList>
            <person name="Sun X."/>
            <person name="Fei Z."/>
            <person name="Harrison M."/>
        </authorList>
    </citation>
    <scope>NUCLEOTIDE SEQUENCE [LARGE SCALE GENOMIC DNA]</scope>
    <source>
        <strain evidence="13 14">IT104</strain>
    </source>
</reference>
<dbReference type="SUPFAM" id="SSF52374">
    <property type="entry name" value="Nucleotidylyl transferase"/>
    <property type="match status" value="1"/>
</dbReference>
<dbReference type="InterPro" id="IPR014729">
    <property type="entry name" value="Rossmann-like_a/b/a_fold"/>
</dbReference>
<dbReference type="InterPro" id="IPR045049">
    <property type="entry name" value="Pcy1-like"/>
</dbReference>
<keyword evidence="7" id="KW-0594">Phospholipid biosynthesis</keyword>
<comment type="similarity">
    <text evidence="2">Belongs to the cytidylyltransferase family.</text>
</comment>
<evidence type="ECO:0000259" key="12">
    <source>
        <dbReference type="Pfam" id="PF01467"/>
    </source>
</evidence>
<evidence type="ECO:0000256" key="7">
    <source>
        <dbReference type="ARBA" id="ARBA00023209"/>
    </source>
</evidence>
<sequence>MNNNKRKRCDNDNDIIKLNNKLVSNSDSSGDASEEDNNNPLTPTSPNSSNKFYTNNDSEVSPTKRPKVTDNDNNDDEITSSPTSPFSPNMSDSDIIEIEKNISQLSEQYSFKINPPPTDRPIRIYCDGIYDLFHFGHAKALKQAKMAFPNVCLLVGACDDEITHKKKGKTVLNEFERVESLRHCKWVDEVIEHAPWTIDQEFLDLHRIDYVAHDEIPYASDDCPDVYAFVKSQGKFLPIQRTEGVSTSDLITRIVRDYDQYVRRNLERGVSAKELNIGFLKEKEIHMKKSISDIRTSIHQNWHGTRVELSNNFSELKHDLAQTFTEWEERSQEFVRGFAGKFGAESVVDKIFRRRSRGTLTNGSEEESNRNGSSEEDPLHRSRSVSPVRRVISFIKRDKQ</sequence>
<dbReference type="GO" id="GO:0004105">
    <property type="term" value="F:choline-phosphate cytidylyltransferase activity"/>
    <property type="evidence" value="ECO:0007669"/>
    <property type="project" value="UniProtKB-EC"/>
</dbReference>
<dbReference type="EC" id="2.7.7.15" evidence="10"/>
<keyword evidence="4" id="KW-0808">Transferase</keyword>
<evidence type="ECO:0000256" key="4">
    <source>
        <dbReference type="ARBA" id="ARBA00022679"/>
    </source>
</evidence>
<dbReference type="STRING" id="1348612.A0A397GIH8"/>
<evidence type="ECO:0000256" key="6">
    <source>
        <dbReference type="ARBA" id="ARBA00023098"/>
    </source>
</evidence>
<gene>
    <name evidence="13" type="ORF">Glove_508g66</name>
</gene>
<comment type="caution">
    <text evidence="13">The sequence shown here is derived from an EMBL/GenBank/DDBJ whole genome shotgun (WGS) entry which is preliminary data.</text>
</comment>
<dbReference type="OrthoDB" id="17102at2759"/>
<evidence type="ECO:0000313" key="14">
    <source>
        <dbReference type="Proteomes" id="UP000266861"/>
    </source>
</evidence>
<dbReference type="AlphaFoldDB" id="A0A397GIH8"/>